<dbReference type="AlphaFoldDB" id="A0A191UH59"/>
<dbReference type="RefSeq" id="WP_068949246.1">
    <property type="nucleotide sequence ID" value="NZ_CP015922.1"/>
</dbReference>
<evidence type="ECO:0000256" key="1">
    <source>
        <dbReference type="ARBA" id="ARBA00008857"/>
    </source>
</evidence>
<evidence type="ECO:0000313" key="7">
    <source>
        <dbReference type="Proteomes" id="UP000078463"/>
    </source>
</evidence>
<dbReference type="Proteomes" id="UP000078463">
    <property type="component" value="Chromosome"/>
</dbReference>
<dbReference type="InterPro" id="IPR050090">
    <property type="entry name" value="Tyrosine_recombinase_XerCD"/>
</dbReference>
<evidence type="ECO:0000313" key="6">
    <source>
        <dbReference type="EMBL" id="ANJ00242.1"/>
    </source>
</evidence>
<dbReference type="InterPro" id="IPR002104">
    <property type="entry name" value="Integrase_catalytic"/>
</dbReference>
<dbReference type="GO" id="GO:0003677">
    <property type="term" value="F:DNA binding"/>
    <property type="evidence" value="ECO:0007669"/>
    <property type="project" value="UniProtKB-KW"/>
</dbReference>
<dbReference type="InterPro" id="IPR011010">
    <property type="entry name" value="DNA_brk_join_enz"/>
</dbReference>
<dbReference type="GO" id="GO:0015074">
    <property type="term" value="P:DNA integration"/>
    <property type="evidence" value="ECO:0007669"/>
    <property type="project" value="UniProtKB-KW"/>
</dbReference>
<reference evidence="7" key="1">
    <citation type="submission" date="2016-05" db="EMBL/GenBank/DDBJ databases">
        <title>Polynucleobacter sp. QLW-P1FAT50C-4 genome.</title>
        <authorList>
            <person name="Hahn M.W."/>
        </authorList>
    </citation>
    <scope>NUCLEOTIDE SEQUENCE [LARGE SCALE GENOMIC DNA]</scope>
    <source>
        <strain evidence="7">QLW-P1FAT50C-4</strain>
    </source>
</reference>
<dbReference type="EMBL" id="CP015922">
    <property type="protein sequence ID" value="ANJ00242.1"/>
    <property type="molecule type" value="Genomic_DNA"/>
</dbReference>
<dbReference type="InterPro" id="IPR013762">
    <property type="entry name" value="Integrase-like_cat_sf"/>
</dbReference>
<comment type="similarity">
    <text evidence="1">Belongs to the 'phage' integrase family.</text>
</comment>
<keyword evidence="4" id="KW-0233">DNA recombination</keyword>
<gene>
    <name evidence="6" type="ORF">A8O14_09210</name>
</gene>
<evidence type="ECO:0000259" key="5">
    <source>
        <dbReference type="PROSITE" id="PS51898"/>
    </source>
</evidence>
<dbReference type="OrthoDB" id="305957at2"/>
<sequence>MAQAKTLTPEELDKVLAYVSTKKYPERDRALILTSCYSGLRVAEIASLKMRDVVNEDGTIRNEVRLSAAQTKGGQPRTVFLPKKLQDELAIYLATRYARFPDVPFFHTAKRLGFSANSLCQWFFWAYRNAGIAGASSHSGRRTFITTLANKGISVRVLAGLAGHKSIAVTQKYIDVNPDLMRNAVELI</sequence>
<dbReference type="GO" id="GO:0006310">
    <property type="term" value="P:DNA recombination"/>
    <property type="evidence" value="ECO:0007669"/>
    <property type="project" value="UniProtKB-KW"/>
</dbReference>
<evidence type="ECO:0000256" key="3">
    <source>
        <dbReference type="ARBA" id="ARBA00023125"/>
    </source>
</evidence>
<accession>A0A191UH59</accession>
<dbReference type="PANTHER" id="PTHR30349">
    <property type="entry name" value="PHAGE INTEGRASE-RELATED"/>
    <property type="match status" value="1"/>
</dbReference>
<name>A0A191UH59_9BURK</name>
<dbReference type="STRING" id="1743168.A8O14_09210"/>
<protein>
    <submittedName>
        <fullName evidence="6">Integrase</fullName>
    </submittedName>
</protein>
<dbReference type="KEGG" id="pwu:A8O14_09210"/>
<dbReference type="SUPFAM" id="SSF56349">
    <property type="entry name" value="DNA breaking-rejoining enzymes"/>
    <property type="match status" value="1"/>
</dbReference>
<proteinExistence type="inferred from homology"/>
<keyword evidence="7" id="KW-1185">Reference proteome</keyword>
<dbReference type="CDD" id="cd00397">
    <property type="entry name" value="DNA_BRE_C"/>
    <property type="match status" value="1"/>
</dbReference>
<keyword evidence="3" id="KW-0238">DNA-binding</keyword>
<organism evidence="6 7">
    <name type="scientific">Polynucleobacter wuianus</name>
    <dbReference type="NCBI Taxonomy" id="1743168"/>
    <lineage>
        <taxon>Bacteria</taxon>
        <taxon>Pseudomonadati</taxon>
        <taxon>Pseudomonadota</taxon>
        <taxon>Betaproteobacteria</taxon>
        <taxon>Burkholderiales</taxon>
        <taxon>Burkholderiaceae</taxon>
        <taxon>Polynucleobacter</taxon>
    </lineage>
</organism>
<evidence type="ECO:0000256" key="4">
    <source>
        <dbReference type="ARBA" id="ARBA00023172"/>
    </source>
</evidence>
<evidence type="ECO:0000256" key="2">
    <source>
        <dbReference type="ARBA" id="ARBA00022908"/>
    </source>
</evidence>
<dbReference type="Gene3D" id="1.10.443.10">
    <property type="entry name" value="Intergrase catalytic core"/>
    <property type="match status" value="1"/>
</dbReference>
<dbReference type="Pfam" id="PF00589">
    <property type="entry name" value="Phage_integrase"/>
    <property type="match status" value="1"/>
</dbReference>
<keyword evidence="2" id="KW-0229">DNA integration</keyword>
<feature type="domain" description="Tyr recombinase" evidence="5">
    <location>
        <begin position="2"/>
        <end position="186"/>
    </location>
</feature>
<dbReference type="PROSITE" id="PS51898">
    <property type="entry name" value="TYR_RECOMBINASE"/>
    <property type="match status" value="1"/>
</dbReference>
<dbReference type="PANTHER" id="PTHR30349:SF41">
    <property type="entry name" value="INTEGRASE_RECOMBINASE PROTEIN MJ0367-RELATED"/>
    <property type="match status" value="1"/>
</dbReference>